<organism evidence="2 3">
    <name type="scientific">Rhodotorula toruloides</name>
    <name type="common">Yeast</name>
    <name type="synonym">Rhodosporidium toruloides</name>
    <dbReference type="NCBI Taxonomy" id="5286"/>
    <lineage>
        <taxon>Eukaryota</taxon>
        <taxon>Fungi</taxon>
        <taxon>Dikarya</taxon>
        <taxon>Basidiomycota</taxon>
        <taxon>Pucciniomycotina</taxon>
        <taxon>Microbotryomycetes</taxon>
        <taxon>Sporidiobolales</taxon>
        <taxon>Sporidiobolaceae</taxon>
        <taxon>Rhodotorula</taxon>
    </lineage>
</organism>
<evidence type="ECO:0000256" key="1">
    <source>
        <dbReference type="SAM" id="MobiDB-lite"/>
    </source>
</evidence>
<feature type="region of interest" description="Disordered" evidence="1">
    <location>
        <begin position="1"/>
        <end position="42"/>
    </location>
</feature>
<dbReference type="AlphaFoldDB" id="A0A2S9ZVX7"/>
<dbReference type="PROSITE" id="PS51257">
    <property type="entry name" value="PROKAR_LIPOPROTEIN"/>
    <property type="match status" value="1"/>
</dbReference>
<evidence type="ECO:0000313" key="2">
    <source>
        <dbReference type="EMBL" id="PRQ69883.1"/>
    </source>
</evidence>
<reference evidence="2 3" key="1">
    <citation type="journal article" date="2018" name="Elife">
        <title>Functional genomics of lipid metabolism in the oleaginous yeast Rhodosporidium toruloides.</title>
        <authorList>
            <person name="Coradetti S.T."/>
            <person name="Pinel D."/>
            <person name="Geiselman G."/>
            <person name="Ito M."/>
            <person name="Mondo S."/>
            <person name="Reilly M.C."/>
            <person name="Cheng Y.F."/>
            <person name="Bauer S."/>
            <person name="Grigoriev I."/>
            <person name="Gladden J.M."/>
            <person name="Simmons B.A."/>
            <person name="Brem R."/>
            <person name="Arkin A.P."/>
            <person name="Skerker J.M."/>
        </authorList>
    </citation>
    <scope>NUCLEOTIDE SEQUENCE [LARGE SCALE GENOMIC DNA]</scope>
    <source>
        <strain evidence="2 3">NBRC 0880</strain>
    </source>
</reference>
<comment type="caution">
    <text evidence="2">The sequence shown here is derived from an EMBL/GenBank/DDBJ whole genome shotgun (WGS) entry which is preliminary data.</text>
</comment>
<protein>
    <submittedName>
        <fullName evidence="2">Uncharacterized protein</fullName>
    </submittedName>
</protein>
<sequence>MRMRERVGAVVSGSGGSSGCRKSSNTTLEPARARMRSGRSQNRARCSLSSSTNLTPLGRVCSLAIDLLLLVSKHSRTVRLTCRRLTPSLALKVQPTSSLLALAQCIVLLLRDAATGLWRNTNTYGVNYREEECSTLGRTCHCQAQYIPPPPPPPPPMLAVSAQLLQLETGLTTESSGFLRLLSSQDRR</sequence>
<evidence type="ECO:0000313" key="3">
    <source>
        <dbReference type="Proteomes" id="UP000239560"/>
    </source>
</evidence>
<dbReference type="Proteomes" id="UP000239560">
    <property type="component" value="Unassembled WGS sequence"/>
</dbReference>
<dbReference type="EMBL" id="LCTV02000018">
    <property type="protein sequence ID" value="PRQ69883.1"/>
    <property type="molecule type" value="Genomic_DNA"/>
</dbReference>
<accession>A0A2S9ZVX7</accession>
<proteinExistence type="predicted"/>
<gene>
    <name evidence="2" type="ORF">AAT19DRAFT_11904</name>
</gene>
<name>A0A2S9ZVX7_RHOTO</name>